<keyword evidence="1" id="KW-0812">Transmembrane</keyword>
<reference evidence="2 3" key="1">
    <citation type="submission" date="2017-12" db="EMBL/GenBank/DDBJ databases">
        <title>High-resolution comparative analysis of great ape genomes.</title>
        <authorList>
            <person name="Pollen A."/>
            <person name="Hastie A."/>
            <person name="Hormozdiari F."/>
            <person name="Dougherty M."/>
            <person name="Liu R."/>
            <person name="Chaisson M."/>
            <person name="Hoppe E."/>
            <person name="Hill C."/>
            <person name="Pang A."/>
            <person name="Hillier L."/>
            <person name="Baker C."/>
            <person name="Armstrong J."/>
            <person name="Shendure J."/>
            <person name="Paten B."/>
            <person name="Wilson R."/>
            <person name="Chao H."/>
            <person name="Schneider V."/>
            <person name="Ventura M."/>
            <person name="Kronenberg Z."/>
            <person name="Murali S."/>
            <person name="Gordon D."/>
            <person name="Cantsilieris S."/>
            <person name="Munson K."/>
            <person name="Nelson B."/>
            <person name="Raja A."/>
            <person name="Underwood J."/>
            <person name="Diekhans M."/>
            <person name="Fiddes I."/>
            <person name="Haussler D."/>
            <person name="Eichler E."/>
        </authorList>
    </citation>
    <scope>NUCLEOTIDE SEQUENCE [LARGE SCALE GENOMIC DNA]</scope>
    <source>
        <strain evidence="2">Yerkes chimp pedigree #C0471</strain>
    </source>
</reference>
<keyword evidence="1" id="KW-0472">Membrane</keyword>
<evidence type="ECO:0000313" key="3">
    <source>
        <dbReference type="Proteomes" id="UP000236370"/>
    </source>
</evidence>
<proteinExistence type="predicted"/>
<feature type="transmembrane region" description="Helical" evidence="1">
    <location>
        <begin position="33"/>
        <end position="50"/>
    </location>
</feature>
<evidence type="ECO:0000313" key="2">
    <source>
        <dbReference type="EMBL" id="PNI83308.1"/>
    </source>
</evidence>
<keyword evidence="1" id="KW-1133">Transmembrane helix</keyword>
<organism evidence="2 3">
    <name type="scientific">Pan troglodytes</name>
    <name type="common">Chimpanzee</name>
    <dbReference type="NCBI Taxonomy" id="9598"/>
    <lineage>
        <taxon>Eukaryota</taxon>
        <taxon>Metazoa</taxon>
        <taxon>Chordata</taxon>
        <taxon>Craniata</taxon>
        <taxon>Vertebrata</taxon>
        <taxon>Euteleostomi</taxon>
        <taxon>Mammalia</taxon>
        <taxon>Eutheria</taxon>
        <taxon>Euarchontoglires</taxon>
        <taxon>Primates</taxon>
        <taxon>Haplorrhini</taxon>
        <taxon>Catarrhini</taxon>
        <taxon>Hominidae</taxon>
        <taxon>Pan</taxon>
    </lineage>
</organism>
<name>A0A2J8PH22_PANTR</name>
<dbReference type="Proteomes" id="UP000236370">
    <property type="component" value="Unassembled WGS sequence"/>
</dbReference>
<gene>
    <name evidence="2" type="ORF">CK820_G0002387</name>
</gene>
<protein>
    <submittedName>
        <fullName evidence="2">SOS2 isoform 6</fullName>
    </submittedName>
</protein>
<dbReference type="AlphaFoldDB" id="A0A2J8PH22"/>
<sequence>MQQAPQPYEFFSEENSPKWRGLLVSALRKKCKAWFSSIVLLMFCYSIYGFRNKCIPLSQLMKSLSIILKS</sequence>
<evidence type="ECO:0000256" key="1">
    <source>
        <dbReference type="SAM" id="Phobius"/>
    </source>
</evidence>
<accession>A0A2J8PH22</accession>
<dbReference type="EMBL" id="NBAG03000214">
    <property type="protein sequence ID" value="PNI83308.1"/>
    <property type="molecule type" value="Genomic_DNA"/>
</dbReference>
<comment type="caution">
    <text evidence="2">The sequence shown here is derived from an EMBL/GenBank/DDBJ whole genome shotgun (WGS) entry which is preliminary data.</text>
</comment>